<dbReference type="Gene3D" id="2.30.30.110">
    <property type="match status" value="1"/>
</dbReference>
<comment type="caution">
    <text evidence="1">The sequence shown here is derived from an EMBL/GenBank/DDBJ whole genome shotgun (WGS) entry which is preliminary data.</text>
</comment>
<evidence type="ECO:0000313" key="1">
    <source>
        <dbReference type="EMBL" id="GAJ07519.1"/>
    </source>
</evidence>
<dbReference type="GO" id="GO:0003677">
    <property type="term" value="F:DNA binding"/>
    <property type="evidence" value="ECO:0007669"/>
    <property type="project" value="InterPro"/>
</dbReference>
<dbReference type="AlphaFoldDB" id="X1TQK4"/>
<gene>
    <name evidence="1" type="ORF">S12H4_45231</name>
</gene>
<dbReference type="GO" id="GO:0006402">
    <property type="term" value="P:mRNA catabolic process"/>
    <property type="evidence" value="ECO:0007669"/>
    <property type="project" value="TreeGrafter"/>
</dbReference>
<dbReference type="SUPFAM" id="SSF50118">
    <property type="entry name" value="Cell growth inhibitor/plasmid maintenance toxic component"/>
    <property type="match status" value="1"/>
</dbReference>
<dbReference type="GO" id="GO:0016075">
    <property type="term" value="P:rRNA catabolic process"/>
    <property type="evidence" value="ECO:0007669"/>
    <property type="project" value="TreeGrafter"/>
</dbReference>
<dbReference type="GO" id="GO:0004521">
    <property type="term" value="F:RNA endonuclease activity"/>
    <property type="evidence" value="ECO:0007669"/>
    <property type="project" value="TreeGrafter"/>
</dbReference>
<name>X1TQK4_9ZZZZ</name>
<dbReference type="InterPro" id="IPR003477">
    <property type="entry name" value="PemK-like"/>
</dbReference>
<reference evidence="1" key="1">
    <citation type="journal article" date="2014" name="Front. Microbiol.">
        <title>High frequency of phylogenetically diverse reductive dehalogenase-homologous genes in deep subseafloor sedimentary metagenomes.</title>
        <authorList>
            <person name="Kawai M."/>
            <person name="Futagami T."/>
            <person name="Toyoda A."/>
            <person name="Takaki Y."/>
            <person name="Nishi S."/>
            <person name="Hori S."/>
            <person name="Arai W."/>
            <person name="Tsubouchi T."/>
            <person name="Morono Y."/>
            <person name="Uchiyama I."/>
            <person name="Ito T."/>
            <person name="Fujiyama A."/>
            <person name="Inagaki F."/>
            <person name="Takami H."/>
        </authorList>
    </citation>
    <scope>NUCLEOTIDE SEQUENCE</scope>
    <source>
        <strain evidence="1">Expedition CK06-06</strain>
    </source>
</reference>
<dbReference type="Pfam" id="PF02452">
    <property type="entry name" value="PemK_toxin"/>
    <property type="match status" value="1"/>
</dbReference>
<accession>X1TQK4</accession>
<dbReference type="PIRSF" id="PIRSF033490">
    <property type="entry name" value="MazF"/>
    <property type="match status" value="1"/>
</dbReference>
<proteinExistence type="predicted"/>
<dbReference type="PANTHER" id="PTHR33988:SF2">
    <property type="entry name" value="ENDORIBONUCLEASE MAZF"/>
    <property type="match status" value="1"/>
</dbReference>
<dbReference type="InterPro" id="IPR011067">
    <property type="entry name" value="Plasmid_toxin/cell-grow_inhib"/>
</dbReference>
<dbReference type="PANTHER" id="PTHR33988">
    <property type="entry name" value="ENDORIBONUCLEASE MAZF-RELATED"/>
    <property type="match status" value="1"/>
</dbReference>
<evidence type="ECO:0008006" key="2">
    <source>
        <dbReference type="Google" id="ProtNLM"/>
    </source>
</evidence>
<dbReference type="EMBL" id="BARW01027945">
    <property type="protein sequence ID" value="GAJ07519.1"/>
    <property type="molecule type" value="Genomic_DNA"/>
</dbReference>
<protein>
    <recommendedName>
        <fullName evidence="2">mRNA interferase</fullName>
    </recommendedName>
</protein>
<sequence>MVVNQGDVFWIDFGEPSGSEPGYRHPHIVIQNNVFNRSRLNTVVVCALTSKLKRAKAPGNVLLEKGEANLPNKSVVNISQIFTINKTDLAEKIGSVSSNRFYQILEGIQLLIEPREVGD</sequence>
<organism evidence="1">
    <name type="scientific">marine sediment metagenome</name>
    <dbReference type="NCBI Taxonomy" id="412755"/>
    <lineage>
        <taxon>unclassified sequences</taxon>
        <taxon>metagenomes</taxon>
        <taxon>ecological metagenomes</taxon>
    </lineage>
</organism>